<sequence>MQLGRLTNMSTQIAVRLPEDLVSFLDDLVARGEAPSRAVVVNRALERERRERTAAEDAHILASVGPQDDLDALVEWTARTASLED</sequence>
<keyword evidence="2" id="KW-1185">Reference proteome</keyword>
<name>A0ABY1VN88_9ACTO</name>
<evidence type="ECO:0000313" key="1">
    <source>
        <dbReference type="EMBL" id="SPT53409.1"/>
    </source>
</evidence>
<organism evidence="1 2">
    <name type="scientific">Actinomyces bovis</name>
    <dbReference type="NCBI Taxonomy" id="1658"/>
    <lineage>
        <taxon>Bacteria</taxon>
        <taxon>Bacillati</taxon>
        <taxon>Actinomycetota</taxon>
        <taxon>Actinomycetes</taxon>
        <taxon>Actinomycetales</taxon>
        <taxon>Actinomycetaceae</taxon>
        <taxon>Actinomyces</taxon>
    </lineage>
</organism>
<reference evidence="1 2" key="1">
    <citation type="submission" date="2018-06" db="EMBL/GenBank/DDBJ databases">
        <authorList>
            <consortium name="Pathogen Informatics"/>
            <person name="Doyle S."/>
        </authorList>
    </citation>
    <scope>NUCLEOTIDE SEQUENCE [LARGE SCALE GENOMIC DNA]</scope>
    <source>
        <strain evidence="1 2">NCTC11535</strain>
    </source>
</reference>
<accession>A0ABY1VN88</accession>
<evidence type="ECO:0000313" key="2">
    <source>
        <dbReference type="Proteomes" id="UP000250006"/>
    </source>
</evidence>
<gene>
    <name evidence="1" type="primary">mazE3</name>
    <name evidence="1" type="ORF">NCTC11535_01073</name>
</gene>
<dbReference type="Proteomes" id="UP000250006">
    <property type="component" value="Unassembled WGS sequence"/>
</dbReference>
<protein>
    <submittedName>
        <fullName evidence="1">Antitoxin MazE3</fullName>
    </submittedName>
</protein>
<dbReference type="EMBL" id="UAPQ01000006">
    <property type="protein sequence ID" value="SPT53409.1"/>
    <property type="molecule type" value="Genomic_DNA"/>
</dbReference>
<comment type="caution">
    <text evidence="1">The sequence shown here is derived from an EMBL/GenBank/DDBJ whole genome shotgun (WGS) entry which is preliminary data.</text>
</comment>
<proteinExistence type="predicted"/>